<evidence type="ECO:0000259" key="1">
    <source>
        <dbReference type="Pfam" id="PF01039"/>
    </source>
</evidence>
<evidence type="ECO:0000313" key="3">
    <source>
        <dbReference type="Proteomes" id="UP000712713"/>
    </source>
</evidence>
<dbReference type="InterPro" id="IPR029045">
    <property type="entry name" value="ClpP/crotonase-like_dom_sf"/>
</dbReference>
<dbReference type="Proteomes" id="UP000712713">
    <property type="component" value="Unassembled WGS sequence"/>
</dbReference>
<sequence>ANVVFRKEIEAADDKEAKRAELVEEYRETFSTPYMAASRGLVDDIIDPADTRREIAMALELLIGKREIRPAKKHGLGPA</sequence>
<dbReference type="PANTHER" id="PTHR43842">
    <property type="entry name" value="PROPIONYL-COA CARBOXYLASE BETA CHAIN"/>
    <property type="match status" value="1"/>
</dbReference>
<dbReference type="PANTHER" id="PTHR43842:SF2">
    <property type="entry name" value="PROPIONYL-COA CARBOXYLASE BETA CHAIN, MITOCHONDRIAL"/>
    <property type="match status" value="1"/>
</dbReference>
<dbReference type="EMBL" id="DYZF01000189">
    <property type="protein sequence ID" value="HJE51811.1"/>
    <property type="molecule type" value="Genomic_DNA"/>
</dbReference>
<dbReference type="InterPro" id="IPR034733">
    <property type="entry name" value="AcCoA_carboxyl_beta"/>
</dbReference>
<proteinExistence type="predicted"/>
<organism evidence="2 3">
    <name type="scientific">Tessaracoccus flavescens</name>
    <dbReference type="NCBI Taxonomy" id="399497"/>
    <lineage>
        <taxon>Bacteria</taxon>
        <taxon>Bacillati</taxon>
        <taxon>Actinomycetota</taxon>
        <taxon>Actinomycetes</taxon>
        <taxon>Propionibacteriales</taxon>
        <taxon>Propionibacteriaceae</taxon>
        <taxon>Tessaracoccus</taxon>
    </lineage>
</organism>
<name>A0A921EQR6_9ACTN</name>
<feature type="domain" description="Acetyl-coenzyme A carboxylase carboxyl transferase subunit beta" evidence="1">
    <location>
        <begin position="1"/>
        <end position="75"/>
    </location>
</feature>
<dbReference type="InterPro" id="IPR051047">
    <property type="entry name" value="AccD/PCCB"/>
</dbReference>
<dbReference type="SUPFAM" id="SSF52096">
    <property type="entry name" value="ClpP/crotonase"/>
    <property type="match status" value="1"/>
</dbReference>
<evidence type="ECO:0000313" key="2">
    <source>
        <dbReference type="EMBL" id="HJE51811.1"/>
    </source>
</evidence>
<dbReference type="Pfam" id="PF01039">
    <property type="entry name" value="Carboxyl_trans"/>
    <property type="match status" value="1"/>
</dbReference>
<protein>
    <submittedName>
        <fullName evidence="2">Acyl-CoA carboxylase subunit beta</fullName>
    </submittedName>
</protein>
<gene>
    <name evidence="2" type="ORF">K8V15_07515</name>
</gene>
<comment type="caution">
    <text evidence="2">The sequence shown here is derived from an EMBL/GenBank/DDBJ whole genome shotgun (WGS) entry which is preliminary data.</text>
</comment>
<reference evidence="2" key="1">
    <citation type="journal article" date="2021" name="PeerJ">
        <title>Extensive microbial diversity within the chicken gut microbiome revealed by metagenomics and culture.</title>
        <authorList>
            <person name="Gilroy R."/>
            <person name="Ravi A."/>
            <person name="Getino M."/>
            <person name="Pursley I."/>
            <person name="Horton D.L."/>
            <person name="Alikhan N.F."/>
            <person name="Baker D."/>
            <person name="Gharbi K."/>
            <person name="Hall N."/>
            <person name="Watson M."/>
            <person name="Adriaenssens E.M."/>
            <person name="Foster-Nyarko E."/>
            <person name="Jarju S."/>
            <person name="Secka A."/>
            <person name="Antonio M."/>
            <person name="Oren A."/>
            <person name="Chaudhuri R.R."/>
            <person name="La Ragione R."/>
            <person name="Hildebrand F."/>
            <person name="Pallen M.J."/>
        </authorList>
    </citation>
    <scope>NUCLEOTIDE SEQUENCE</scope>
    <source>
        <strain evidence="2">ChiGjej3B3-7470</strain>
    </source>
</reference>
<dbReference type="Gene3D" id="3.90.226.10">
    <property type="entry name" value="2-enoyl-CoA Hydratase, Chain A, domain 1"/>
    <property type="match status" value="1"/>
</dbReference>
<feature type="non-terminal residue" evidence="2">
    <location>
        <position position="1"/>
    </location>
</feature>
<dbReference type="GO" id="GO:0004658">
    <property type="term" value="F:propionyl-CoA carboxylase activity"/>
    <property type="evidence" value="ECO:0007669"/>
    <property type="project" value="TreeGrafter"/>
</dbReference>
<dbReference type="GO" id="GO:0009317">
    <property type="term" value="C:acetyl-CoA carboxylase complex"/>
    <property type="evidence" value="ECO:0007669"/>
    <property type="project" value="TreeGrafter"/>
</dbReference>
<dbReference type="AlphaFoldDB" id="A0A921EQR6"/>
<reference evidence="2" key="2">
    <citation type="submission" date="2021-09" db="EMBL/GenBank/DDBJ databases">
        <authorList>
            <person name="Gilroy R."/>
        </authorList>
    </citation>
    <scope>NUCLEOTIDE SEQUENCE</scope>
    <source>
        <strain evidence="2">ChiGjej3B3-7470</strain>
    </source>
</reference>
<accession>A0A921EQR6</accession>